<dbReference type="InterPro" id="IPR004358">
    <property type="entry name" value="Sig_transdc_His_kin-like_C"/>
</dbReference>
<dbReference type="GO" id="GO:0005524">
    <property type="term" value="F:ATP binding"/>
    <property type="evidence" value="ECO:0007669"/>
    <property type="project" value="UniProtKB-KW"/>
</dbReference>
<dbReference type="Pfam" id="PF13426">
    <property type="entry name" value="PAS_9"/>
    <property type="match status" value="1"/>
</dbReference>
<evidence type="ECO:0000256" key="4">
    <source>
        <dbReference type="ARBA" id="ARBA00022679"/>
    </source>
</evidence>
<dbReference type="SMART" id="SM00387">
    <property type="entry name" value="HATPase_c"/>
    <property type="match status" value="1"/>
</dbReference>
<dbReference type="SUPFAM" id="SSF52172">
    <property type="entry name" value="CheY-like"/>
    <property type="match status" value="2"/>
</dbReference>
<dbReference type="InterPro" id="IPR005467">
    <property type="entry name" value="His_kinase_dom"/>
</dbReference>
<dbReference type="AlphaFoldDB" id="A0A9D6UZ39"/>
<evidence type="ECO:0000313" key="17">
    <source>
        <dbReference type="Proteomes" id="UP000807825"/>
    </source>
</evidence>
<protein>
    <recommendedName>
        <fullName evidence="10">Sensory/regulatory protein RpfC</fullName>
        <ecNumber evidence="2">2.7.13.3</ecNumber>
    </recommendedName>
</protein>
<evidence type="ECO:0000256" key="7">
    <source>
        <dbReference type="ARBA" id="ARBA00022840"/>
    </source>
</evidence>
<feature type="non-terminal residue" evidence="16">
    <location>
        <position position="654"/>
    </location>
</feature>
<dbReference type="InterPro" id="IPR000700">
    <property type="entry name" value="PAS-assoc_C"/>
</dbReference>
<organism evidence="16 17">
    <name type="scientific">Desulfomonile tiedjei</name>
    <dbReference type="NCBI Taxonomy" id="2358"/>
    <lineage>
        <taxon>Bacteria</taxon>
        <taxon>Pseudomonadati</taxon>
        <taxon>Thermodesulfobacteriota</taxon>
        <taxon>Desulfomonilia</taxon>
        <taxon>Desulfomonilales</taxon>
        <taxon>Desulfomonilaceae</taxon>
        <taxon>Desulfomonile</taxon>
    </lineage>
</organism>
<evidence type="ECO:0000256" key="10">
    <source>
        <dbReference type="ARBA" id="ARBA00068150"/>
    </source>
</evidence>
<evidence type="ECO:0000256" key="5">
    <source>
        <dbReference type="ARBA" id="ARBA00022741"/>
    </source>
</evidence>
<dbReference type="SMART" id="SM00448">
    <property type="entry name" value="REC"/>
    <property type="match status" value="2"/>
</dbReference>
<dbReference type="Pfam" id="PF00072">
    <property type="entry name" value="Response_reg"/>
    <property type="match status" value="2"/>
</dbReference>
<keyword evidence="4" id="KW-0808">Transferase</keyword>
<evidence type="ECO:0000256" key="2">
    <source>
        <dbReference type="ARBA" id="ARBA00012438"/>
    </source>
</evidence>
<evidence type="ECO:0000256" key="9">
    <source>
        <dbReference type="ARBA" id="ARBA00064003"/>
    </source>
</evidence>
<dbReference type="InterPro" id="IPR036097">
    <property type="entry name" value="HisK_dim/P_sf"/>
</dbReference>
<dbReference type="SMART" id="SM00091">
    <property type="entry name" value="PAS"/>
    <property type="match status" value="1"/>
</dbReference>
<name>A0A9D6UZ39_9BACT</name>
<dbReference type="CDD" id="cd00082">
    <property type="entry name" value="HisKA"/>
    <property type="match status" value="1"/>
</dbReference>
<dbReference type="CDD" id="cd16922">
    <property type="entry name" value="HATPase_EvgS-ArcB-TorS-like"/>
    <property type="match status" value="1"/>
</dbReference>
<dbReference type="PANTHER" id="PTHR45339:SF1">
    <property type="entry name" value="HYBRID SIGNAL TRANSDUCTION HISTIDINE KINASE J"/>
    <property type="match status" value="1"/>
</dbReference>
<evidence type="ECO:0000313" key="16">
    <source>
        <dbReference type="EMBL" id="MBI5248524.1"/>
    </source>
</evidence>
<feature type="domain" description="Response regulatory" evidence="13">
    <location>
        <begin position="587"/>
        <end position="654"/>
    </location>
</feature>
<accession>A0A9D6UZ39</accession>
<dbReference type="Pfam" id="PF00512">
    <property type="entry name" value="HisKA"/>
    <property type="match status" value="1"/>
</dbReference>
<dbReference type="Gene3D" id="3.30.565.10">
    <property type="entry name" value="Histidine kinase-like ATPase, C-terminal domain"/>
    <property type="match status" value="1"/>
</dbReference>
<dbReference type="Gene3D" id="3.40.50.2300">
    <property type="match status" value="2"/>
</dbReference>
<dbReference type="Gene3D" id="1.10.287.130">
    <property type="match status" value="1"/>
</dbReference>
<dbReference type="SMART" id="SM00388">
    <property type="entry name" value="HisKA"/>
    <property type="match status" value="1"/>
</dbReference>
<dbReference type="InterPro" id="IPR003661">
    <property type="entry name" value="HisK_dim/P_dom"/>
</dbReference>
<dbReference type="FunFam" id="3.30.565.10:FF:000010">
    <property type="entry name" value="Sensor histidine kinase RcsC"/>
    <property type="match status" value="1"/>
</dbReference>
<dbReference type="GO" id="GO:0000155">
    <property type="term" value="F:phosphorelay sensor kinase activity"/>
    <property type="evidence" value="ECO:0007669"/>
    <property type="project" value="InterPro"/>
</dbReference>
<dbReference type="CDD" id="cd00130">
    <property type="entry name" value="PAS"/>
    <property type="match status" value="1"/>
</dbReference>
<dbReference type="InterPro" id="IPR000014">
    <property type="entry name" value="PAS"/>
</dbReference>
<evidence type="ECO:0000256" key="3">
    <source>
        <dbReference type="ARBA" id="ARBA00022553"/>
    </source>
</evidence>
<dbReference type="CDD" id="cd17546">
    <property type="entry name" value="REC_hyHK_CKI1_RcsC-like"/>
    <property type="match status" value="2"/>
</dbReference>
<dbReference type="PROSITE" id="PS50112">
    <property type="entry name" value="PAS"/>
    <property type="match status" value="1"/>
</dbReference>
<keyword evidence="8" id="KW-0902">Two-component regulatory system</keyword>
<dbReference type="SUPFAM" id="SSF55874">
    <property type="entry name" value="ATPase domain of HSP90 chaperone/DNA topoisomerase II/histidine kinase"/>
    <property type="match status" value="1"/>
</dbReference>
<proteinExistence type="predicted"/>
<keyword evidence="3 11" id="KW-0597">Phosphoprotein</keyword>
<comment type="caution">
    <text evidence="16">The sequence shown here is derived from an EMBL/GenBank/DDBJ whole genome shotgun (WGS) entry which is preliminary data.</text>
</comment>
<feature type="domain" description="PAC" evidence="15">
    <location>
        <begin position="143"/>
        <end position="195"/>
    </location>
</feature>
<comment type="catalytic activity">
    <reaction evidence="1">
        <text>ATP + protein L-histidine = ADP + protein N-phospho-L-histidine.</text>
        <dbReference type="EC" id="2.7.13.3"/>
    </reaction>
</comment>
<sequence>MDSDSLFGEEEETVRKALELVESDSSEDIQWSSQYKQLLGKYRKLLSHTQRLIKVGDLMQSELSAVNEQLDGANRLQAQLLATDATGIVVTDVEGIITRVSDAFCSMTGFNVEEVVGKRWVDFAGQTGANDCAFEWTSDAPVFRRESAVRTRNGRILDTLMNAARLIDRSGQSIGVIVSLVDVTELVETRKAAEAADHAKSQFLTTMSHEIRTPLTGILGFTELLLDEELTWEQKEALEAIKTSGDTLLTLINDILDLSKIEAERFDLESIAFSLENIVMEACETTRARAAKKNIELLCDLGDAPLQVVGDPTRLQQILMNLLSNAIKFTDAGEIVTTLHTASKTDHGINIGLSVSDTGIGIPEDKVDDIFESFTQVDGSTARKYGGTGLGLAITRRLARLMGGDITATSQLGQGSTFMVDLWLGKASPDTCPLDSSATCPEVSGKSVLIIDDNATSRRILSDMITRLGMDSVCVGSDQEAMRVLETRPFDMVFFDVGMLATDEYGLAEMLRLQRTRKSLRVIALTTQLSQYPGDRAVEGVFDGYLIKPIRKSKLTALIRGFLLQPGDIERQAGSFRTQEPFRRGLRILLAEDDPVSRMVAERVLRKMGQEVDSAQDGEVALEMARSKDYDVVFMDMQMPKMGGLDATRAIRTL</sequence>
<dbReference type="InterPro" id="IPR036890">
    <property type="entry name" value="HATPase_C_sf"/>
</dbReference>
<evidence type="ECO:0000259" key="13">
    <source>
        <dbReference type="PROSITE" id="PS50110"/>
    </source>
</evidence>
<dbReference type="NCBIfam" id="TIGR00229">
    <property type="entry name" value="sensory_box"/>
    <property type="match status" value="1"/>
</dbReference>
<dbReference type="PROSITE" id="PS50113">
    <property type="entry name" value="PAC"/>
    <property type="match status" value="1"/>
</dbReference>
<dbReference type="SUPFAM" id="SSF47384">
    <property type="entry name" value="Homodimeric domain of signal transducing histidine kinase"/>
    <property type="match status" value="1"/>
</dbReference>
<feature type="modified residue" description="4-aspartylphosphate" evidence="11">
    <location>
        <position position="496"/>
    </location>
</feature>
<comment type="subunit">
    <text evidence="9">At low DSF concentrations, interacts with RpfF.</text>
</comment>
<dbReference type="InterPro" id="IPR011006">
    <property type="entry name" value="CheY-like_superfamily"/>
</dbReference>
<evidence type="ECO:0000256" key="8">
    <source>
        <dbReference type="ARBA" id="ARBA00023012"/>
    </source>
</evidence>
<keyword evidence="5" id="KW-0547">Nucleotide-binding</keyword>
<dbReference type="EMBL" id="JACRDE010000101">
    <property type="protein sequence ID" value="MBI5248524.1"/>
    <property type="molecule type" value="Genomic_DNA"/>
</dbReference>
<dbReference type="InterPro" id="IPR003594">
    <property type="entry name" value="HATPase_dom"/>
</dbReference>
<dbReference type="InterPro" id="IPR035965">
    <property type="entry name" value="PAS-like_dom_sf"/>
</dbReference>
<dbReference type="Proteomes" id="UP000807825">
    <property type="component" value="Unassembled WGS sequence"/>
</dbReference>
<evidence type="ECO:0000256" key="1">
    <source>
        <dbReference type="ARBA" id="ARBA00000085"/>
    </source>
</evidence>
<evidence type="ECO:0000256" key="6">
    <source>
        <dbReference type="ARBA" id="ARBA00022777"/>
    </source>
</evidence>
<dbReference type="PROSITE" id="PS50109">
    <property type="entry name" value="HIS_KIN"/>
    <property type="match status" value="1"/>
</dbReference>
<dbReference type="Gene3D" id="3.30.450.20">
    <property type="entry name" value="PAS domain"/>
    <property type="match status" value="1"/>
</dbReference>
<dbReference type="EC" id="2.7.13.3" evidence="2"/>
<evidence type="ECO:0000259" key="14">
    <source>
        <dbReference type="PROSITE" id="PS50112"/>
    </source>
</evidence>
<dbReference type="InterPro" id="IPR001789">
    <property type="entry name" value="Sig_transdc_resp-reg_receiver"/>
</dbReference>
<evidence type="ECO:0000259" key="12">
    <source>
        <dbReference type="PROSITE" id="PS50109"/>
    </source>
</evidence>
<feature type="domain" description="Histidine kinase" evidence="12">
    <location>
        <begin position="206"/>
        <end position="426"/>
    </location>
</feature>
<feature type="domain" description="Response regulatory" evidence="13">
    <location>
        <begin position="447"/>
        <end position="563"/>
    </location>
</feature>
<keyword evidence="6" id="KW-0418">Kinase</keyword>
<evidence type="ECO:0000256" key="11">
    <source>
        <dbReference type="PROSITE-ProRule" id="PRU00169"/>
    </source>
</evidence>
<reference evidence="16" key="1">
    <citation type="submission" date="2020-07" db="EMBL/GenBank/DDBJ databases">
        <title>Huge and variable diversity of episymbiotic CPR bacteria and DPANN archaea in groundwater ecosystems.</title>
        <authorList>
            <person name="He C.Y."/>
            <person name="Keren R."/>
            <person name="Whittaker M."/>
            <person name="Farag I.F."/>
            <person name="Doudna J."/>
            <person name="Cate J.H.D."/>
            <person name="Banfield J.F."/>
        </authorList>
    </citation>
    <scope>NUCLEOTIDE SEQUENCE</scope>
    <source>
        <strain evidence="16">NC_groundwater_1664_Pr3_B-0.1um_52_9</strain>
    </source>
</reference>
<keyword evidence="7" id="KW-0067">ATP-binding</keyword>
<dbReference type="FunFam" id="1.10.287.130:FF:000002">
    <property type="entry name" value="Two-component osmosensing histidine kinase"/>
    <property type="match status" value="1"/>
</dbReference>
<feature type="modified residue" description="4-aspartylphosphate" evidence="11">
    <location>
        <position position="636"/>
    </location>
</feature>
<gene>
    <name evidence="16" type="ORF">HY912_03420</name>
</gene>
<dbReference type="SUPFAM" id="SSF55785">
    <property type="entry name" value="PYP-like sensor domain (PAS domain)"/>
    <property type="match status" value="1"/>
</dbReference>
<feature type="domain" description="PAS" evidence="14">
    <location>
        <begin position="73"/>
        <end position="118"/>
    </location>
</feature>
<dbReference type="Pfam" id="PF02518">
    <property type="entry name" value="HATPase_c"/>
    <property type="match status" value="1"/>
</dbReference>
<dbReference type="PRINTS" id="PR00344">
    <property type="entry name" value="BCTRLSENSOR"/>
</dbReference>
<dbReference type="PANTHER" id="PTHR45339">
    <property type="entry name" value="HYBRID SIGNAL TRANSDUCTION HISTIDINE KINASE J"/>
    <property type="match status" value="1"/>
</dbReference>
<dbReference type="PROSITE" id="PS50110">
    <property type="entry name" value="RESPONSE_REGULATORY"/>
    <property type="match status" value="2"/>
</dbReference>
<evidence type="ECO:0000259" key="15">
    <source>
        <dbReference type="PROSITE" id="PS50113"/>
    </source>
</evidence>